<evidence type="ECO:0000313" key="3">
    <source>
        <dbReference type="Proteomes" id="UP000050761"/>
    </source>
</evidence>
<name>A0A183G4T2_HELPZ</name>
<dbReference type="Proteomes" id="UP000050761">
    <property type="component" value="Unassembled WGS sequence"/>
</dbReference>
<protein>
    <submittedName>
        <fullName evidence="4">Reverse transcriptase domain-containing protein</fullName>
    </submittedName>
</protein>
<evidence type="ECO:0000313" key="2">
    <source>
        <dbReference type="EMBL" id="VDP06321.1"/>
    </source>
</evidence>
<dbReference type="OrthoDB" id="418748at2759"/>
<evidence type="ECO:0000313" key="4">
    <source>
        <dbReference type="WBParaSite" id="HPBE_0001655601-mRNA-1"/>
    </source>
</evidence>
<feature type="region of interest" description="Disordered" evidence="1">
    <location>
        <begin position="185"/>
        <end position="215"/>
    </location>
</feature>
<keyword evidence="3" id="KW-1185">Reference proteome</keyword>
<dbReference type="AlphaFoldDB" id="A0A183G4T2"/>
<evidence type="ECO:0000256" key="1">
    <source>
        <dbReference type="SAM" id="MobiDB-lite"/>
    </source>
</evidence>
<dbReference type="EMBL" id="UZAH01029483">
    <property type="protein sequence ID" value="VDP06321.1"/>
    <property type="molecule type" value="Genomic_DNA"/>
</dbReference>
<proteinExistence type="predicted"/>
<gene>
    <name evidence="2" type="ORF">HPBE_LOCUS16555</name>
</gene>
<accession>A0A3P8A4L2</accession>
<accession>A0A183G4T2</accession>
<dbReference type="WBParaSite" id="HPBE_0001655601-mRNA-1">
    <property type="protein sequence ID" value="HPBE_0001655601-mRNA-1"/>
    <property type="gene ID" value="HPBE_0001655601"/>
</dbReference>
<reference evidence="2 3" key="1">
    <citation type="submission" date="2018-11" db="EMBL/GenBank/DDBJ databases">
        <authorList>
            <consortium name="Pathogen Informatics"/>
        </authorList>
    </citation>
    <scope>NUCLEOTIDE SEQUENCE [LARGE SCALE GENOMIC DNA]</scope>
</reference>
<sequence>MVVQRKTATAVMVVLDVSRNTDGERILEYADSHDFTVVNTKFQNRLPTVTIVDETWKDATDAITRAARFDLGTTKPGRRWVDKQASLCSDDKITVSETEAAPRKMKSGKASSDDLPVDLWKLKGWCPFDWLMEFFNQRVVDRRIRDVVEFSTNQRGFVSGCGTVDAIHAVRLLLEKHCERQKQVAPKSPRRAFSISEPIEVQPVDDGKESTNDAS</sequence>
<feature type="compositionally biased region" description="Basic and acidic residues" evidence="1">
    <location>
        <begin position="205"/>
        <end position="215"/>
    </location>
</feature>
<reference evidence="4" key="2">
    <citation type="submission" date="2019-09" db="UniProtKB">
        <authorList>
            <consortium name="WormBaseParasite"/>
        </authorList>
    </citation>
    <scope>IDENTIFICATION</scope>
</reference>
<organism evidence="3 4">
    <name type="scientific">Heligmosomoides polygyrus</name>
    <name type="common">Parasitic roundworm</name>
    <dbReference type="NCBI Taxonomy" id="6339"/>
    <lineage>
        <taxon>Eukaryota</taxon>
        <taxon>Metazoa</taxon>
        <taxon>Ecdysozoa</taxon>
        <taxon>Nematoda</taxon>
        <taxon>Chromadorea</taxon>
        <taxon>Rhabditida</taxon>
        <taxon>Rhabditina</taxon>
        <taxon>Rhabditomorpha</taxon>
        <taxon>Strongyloidea</taxon>
        <taxon>Heligmosomidae</taxon>
        <taxon>Heligmosomoides</taxon>
    </lineage>
</organism>